<dbReference type="Proteomes" id="UP000288716">
    <property type="component" value="Unassembled WGS sequence"/>
</dbReference>
<gene>
    <name evidence="1" type="ORF">B4U80_06944</name>
</gene>
<feature type="non-terminal residue" evidence="1">
    <location>
        <position position="16"/>
    </location>
</feature>
<evidence type="ECO:0000313" key="1">
    <source>
        <dbReference type="EMBL" id="RWS11872.1"/>
    </source>
</evidence>
<dbReference type="EMBL" id="NCKV01048949">
    <property type="protein sequence ID" value="RWS11872.1"/>
    <property type="molecule type" value="Genomic_DNA"/>
</dbReference>
<evidence type="ECO:0000313" key="2">
    <source>
        <dbReference type="Proteomes" id="UP000288716"/>
    </source>
</evidence>
<sequence>MFIVSSKAIILEDCGD</sequence>
<dbReference type="AlphaFoldDB" id="A0A443R9D8"/>
<organism evidence="1 2">
    <name type="scientific">Leptotrombidium deliense</name>
    <dbReference type="NCBI Taxonomy" id="299467"/>
    <lineage>
        <taxon>Eukaryota</taxon>
        <taxon>Metazoa</taxon>
        <taxon>Ecdysozoa</taxon>
        <taxon>Arthropoda</taxon>
        <taxon>Chelicerata</taxon>
        <taxon>Arachnida</taxon>
        <taxon>Acari</taxon>
        <taxon>Acariformes</taxon>
        <taxon>Trombidiformes</taxon>
        <taxon>Prostigmata</taxon>
        <taxon>Anystina</taxon>
        <taxon>Parasitengona</taxon>
        <taxon>Trombiculoidea</taxon>
        <taxon>Trombiculidae</taxon>
        <taxon>Leptotrombidium</taxon>
    </lineage>
</organism>
<protein>
    <submittedName>
        <fullName evidence="1">Uncharacterized protein</fullName>
    </submittedName>
</protein>
<comment type="caution">
    <text evidence="1">The sequence shown here is derived from an EMBL/GenBank/DDBJ whole genome shotgun (WGS) entry which is preliminary data.</text>
</comment>
<proteinExistence type="predicted"/>
<dbReference type="VEuPathDB" id="VectorBase:LDEU014057"/>
<accession>A0A443R9D8</accession>
<keyword evidence="2" id="KW-1185">Reference proteome</keyword>
<reference evidence="1 2" key="1">
    <citation type="journal article" date="2018" name="Gigascience">
        <title>Genomes of trombidid mites reveal novel predicted allergens and laterally-transferred genes associated with secondary metabolism.</title>
        <authorList>
            <person name="Dong X."/>
            <person name="Chaisiri K."/>
            <person name="Xia D."/>
            <person name="Armstrong S.D."/>
            <person name="Fang Y."/>
            <person name="Donnelly M.J."/>
            <person name="Kadowaki T."/>
            <person name="McGarry J.W."/>
            <person name="Darby A.C."/>
            <person name="Makepeace B.L."/>
        </authorList>
    </citation>
    <scope>NUCLEOTIDE SEQUENCE [LARGE SCALE GENOMIC DNA]</scope>
    <source>
        <strain evidence="1">UoL-UT</strain>
    </source>
</reference>
<name>A0A443R9D8_9ACAR</name>